<dbReference type="AlphaFoldDB" id="A0AAV1CFH3"/>
<proteinExistence type="predicted"/>
<reference evidence="2" key="1">
    <citation type="submission" date="2023-03" db="EMBL/GenBank/DDBJ databases">
        <authorList>
            <person name="Julca I."/>
        </authorList>
    </citation>
    <scope>NUCLEOTIDE SEQUENCE</scope>
</reference>
<dbReference type="EMBL" id="OX459119">
    <property type="protein sequence ID" value="CAI9094156.1"/>
    <property type="molecule type" value="Genomic_DNA"/>
</dbReference>
<protein>
    <submittedName>
        <fullName evidence="2">OLC1v1029846C1</fullName>
    </submittedName>
</protein>
<keyword evidence="3" id="KW-1185">Reference proteome</keyword>
<gene>
    <name evidence="2" type="ORF">OLC1_LOCUS5387</name>
</gene>
<feature type="region of interest" description="Disordered" evidence="1">
    <location>
        <begin position="39"/>
        <end position="114"/>
    </location>
</feature>
<feature type="compositionally biased region" description="Basic and acidic residues" evidence="1">
    <location>
        <begin position="74"/>
        <end position="87"/>
    </location>
</feature>
<dbReference type="Proteomes" id="UP001161247">
    <property type="component" value="Chromosome 2"/>
</dbReference>
<evidence type="ECO:0000313" key="2">
    <source>
        <dbReference type="EMBL" id="CAI9094156.1"/>
    </source>
</evidence>
<name>A0AAV1CFH3_OLDCO</name>
<evidence type="ECO:0000256" key="1">
    <source>
        <dbReference type="SAM" id="MobiDB-lite"/>
    </source>
</evidence>
<sequence>MSTQQYLSGGYFKIYDLNRKRSRSPQPETIQMKLPEETLTIFEESKPHQPDSPPRLVLLPMQPKQRKQRTPGQKGKESDLVLHEPTRKLPRTTKKKQLVDANKPTKATRKKAEQKLVISEDPMPIDTRPRKEKPFDCRIAPKFLHKTGCKTIRLDNEVPDFTEEDAVAILNLPYGPKKLEQFSPNEWDYPKYVEHVDAWRKMMDHNGLPVLKSKAADILSTQED</sequence>
<evidence type="ECO:0000313" key="3">
    <source>
        <dbReference type="Proteomes" id="UP001161247"/>
    </source>
</evidence>
<accession>A0AAV1CFH3</accession>
<organism evidence="2 3">
    <name type="scientific">Oldenlandia corymbosa var. corymbosa</name>
    <dbReference type="NCBI Taxonomy" id="529605"/>
    <lineage>
        <taxon>Eukaryota</taxon>
        <taxon>Viridiplantae</taxon>
        <taxon>Streptophyta</taxon>
        <taxon>Embryophyta</taxon>
        <taxon>Tracheophyta</taxon>
        <taxon>Spermatophyta</taxon>
        <taxon>Magnoliopsida</taxon>
        <taxon>eudicotyledons</taxon>
        <taxon>Gunneridae</taxon>
        <taxon>Pentapetalae</taxon>
        <taxon>asterids</taxon>
        <taxon>lamiids</taxon>
        <taxon>Gentianales</taxon>
        <taxon>Rubiaceae</taxon>
        <taxon>Rubioideae</taxon>
        <taxon>Spermacoceae</taxon>
        <taxon>Hedyotis-Oldenlandia complex</taxon>
        <taxon>Oldenlandia</taxon>
    </lineage>
</organism>